<dbReference type="PANTHER" id="PTHR21599:SF0">
    <property type="entry name" value="GLYCERATE KINASE"/>
    <property type="match status" value="1"/>
</dbReference>
<dbReference type="GO" id="GO:0008887">
    <property type="term" value="F:glycerate kinase activity"/>
    <property type="evidence" value="ECO:0007669"/>
    <property type="project" value="UniProtKB-UniRule"/>
</dbReference>
<dbReference type="InterPro" id="IPR036129">
    <property type="entry name" value="Glycerate_kinase_sf"/>
</dbReference>
<dbReference type="PANTHER" id="PTHR21599">
    <property type="entry name" value="GLYCERATE KINASE"/>
    <property type="match status" value="1"/>
</dbReference>
<name>A0A380MY18_9GAMM</name>
<dbReference type="Pfam" id="PF02595">
    <property type="entry name" value="Gly_kinase"/>
    <property type="match status" value="1"/>
</dbReference>
<dbReference type="InterPro" id="IPR018193">
    <property type="entry name" value="Glyc_kinase_flavodox-like_fold"/>
</dbReference>
<dbReference type="SUPFAM" id="SSF110738">
    <property type="entry name" value="Glycerate kinase I"/>
    <property type="match status" value="1"/>
</dbReference>
<dbReference type="EC" id="2.7.1.31" evidence="5"/>
<dbReference type="RefSeq" id="WP_072576921.1">
    <property type="nucleotide sequence ID" value="NZ_LWHB01000117.1"/>
</dbReference>
<dbReference type="GO" id="GO:0031388">
    <property type="term" value="P:organic acid phosphorylation"/>
    <property type="evidence" value="ECO:0007669"/>
    <property type="project" value="UniProtKB-UniRule"/>
</dbReference>
<dbReference type="PIRSF" id="PIRSF006078">
    <property type="entry name" value="GlxK"/>
    <property type="match status" value="1"/>
</dbReference>
<dbReference type="NCBIfam" id="TIGR00045">
    <property type="entry name" value="glycerate kinase"/>
    <property type="match status" value="1"/>
</dbReference>
<dbReference type="AlphaFoldDB" id="A0A380MY18"/>
<proteinExistence type="inferred from homology"/>
<evidence type="ECO:0000256" key="1">
    <source>
        <dbReference type="ARBA" id="ARBA00006284"/>
    </source>
</evidence>
<accession>A0A380MY18</accession>
<keyword evidence="6" id="KW-1185">Reference proteome</keyword>
<protein>
    <submittedName>
        <fullName evidence="5">Glycerate kinase</fullName>
        <ecNumber evidence="5">2.7.1.31</ecNumber>
    </submittedName>
</protein>
<dbReference type="InterPro" id="IPR018197">
    <property type="entry name" value="Glycerate_kinase_RE-like"/>
</dbReference>
<dbReference type="Proteomes" id="UP000254601">
    <property type="component" value="Unassembled WGS sequence"/>
</dbReference>
<reference evidence="5 6" key="1">
    <citation type="submission" date="2018-06" db="EMBL/GenBank/DDBJ databases">
        <authorList>
            <consortium name="Pathogen Informatics"/>
            <person name="Doyle S."/>
        </authorList>
    </citation>
    <scope>NUCLEOTIDE SEQUENCE [LARGE SCALE GENOMIC DNA]</scope>
    <source>
        <strain evidence="5 6">NCTC13337</strain>
    </source>
</reference>
<sequence length="379" mass="39296">MKIVIAPDSFKESLSASAAAQAIANSLSEAIDSIECVCLPMADGGEGTAKTLCDLANGQWREVIVHDPLGRKVKAGYALLDRRRAVIEMAEAAGLQLLSTSERNPAVTSTYGVGELILDALNEGVTEFIIGIGGSATNDGGSGMLSALGVKFLDKTGQTLPAGGLALSALDSVSLLALDKRLQDCKMTIACDVNNPLLGTNGASAIFAPQKGANAELVEQLDKALANYAEKMVAAGFPAVHSVSGSGAAGGLGFALLGLPNVSLESGISLVMREAKLLEHCQNADYVITGEGRMDGQTLSGQVPLGVLQCASQQNIPVIALCGCLGEQIEILEKQGFLAILPTISHLDSLENTLANGEQNLRRTARQVGKLLSSTFHLK</sequence>
<dbReference type="EMBL" id="UHIC01000001">
    <property type="protein sequence ID" value="SUO97192.1"/>
    <property type="molecule type" value="Genomic_DNA"/>
</dbReference>
<evidence type="ECO:0000256" key="2">
    <source>
        <dbReference type="ARBA" id="ARBA00022679"/>
    </source>
</evidence>
<evidence type="ECO:0000313" key="6">
    <source>
        <dbReference type="Proteomes" id="UP000254601"/>
    </source>
</evidence>
<comment type="similarity">
    <text evidence="1 4">Belongs to the glycerate kinase type-1 family.</text>
</comment>
<keyword evidence="2 4" id="KW-0808">Transferase</keyword>
<evidence type="ECO:0000313" key="5">
    <source>
        <dbReference type="EMBL" id="SUO97192.1"/>
    </source>
</evidence>
<dbReference type="Gene3D" id="3.40.50.10350">
    <property type="entry name" value="Glycerate kinase, domain 1"/>
    <property type="match status" value="1"/>
</dbReference>
<evidence type="ECO:0000256" key="3">
    <source>
        <dbReference type="ARBA" id="ARBA00022777"/>
    </source>
</evidence>
<organism evidence="5 6">
    <name type="scientific">Suttonella ornithocola</name>
    <dbReference type="NCBI Taxonomy" id="279832"/>
    <lineage>
        <taxon>Bacteria</taxon>
        <taxon>Pseudomonadati</taxon>
        <taxon>Pseudomonadota</taxon>
        <taxon>Gammaproteobacteria</taxon>
        <taxon>Cardiobacteriales</taxon>
        <taxon>Cardiobacteriaceae</taxon>
        <taxon>Suttonella</taxon>
    </lineage>
</organism>
<gene>
    <name evidence="5" type="primary">glxK</name>
    <name evidence="5" type="ORF">NCTC13337_02247</name>
</gene>
<dbReference type="OrthoDB" id="9774290at2"/>
<keyword evidence="3 4" id="KW-0418">Kinase</keyword>
<dbReference type="InterPro" id="IPR004381">
    <property type="entry name" value="Glycerate_kinase"/>
</dbReference>
<evidence type="ECO:0000256" key="4">
    <source>
        <dbReference type="PIRNR" id="PIRNR006078"/>
    </source>
</evidence>
<dbReference type="Gene3D" id="3.90.1510.10">
    <property type="entry name" value="Glycerate kinase, domain 2"/>
    <property type="match status" value="1"/>
</dbReference>